<accession>A0A0K1PGL2</accession>
<protein>
    <submittedName>
        <fullName evidence="2">Uncharacterized protein</fullName>
    </submittedName>
</protein>
<name>A0A0K1PGL2_9BACT</name>
<gene>
    <name evidence="2" type="ORF">AKJ08_3047</name>
</gene>
<dbReference type="InterPro" id="IPR003787">
    <property type="entry name" value="Sulphur_relay_DsrE/F-like"/>
</dbReference>
<dbReference type="Proteomes" id="UP000055590">
    <property type="component" value="Chromosome"/>
</dbReference>
<evidence type="ECO:0000313" key="2">
    <source>
        <dbReference type="EMBL" id="AKU92660.1"/>
    </source>
</evidence>
<dbReference type="STRING" id="1391653.AKJ08_3047"/>
<dbReference type="PANTHER" id="PTHR37691">
    <property type="entry name" value="BLR3518 PROTEIN"/>
    <property type="match status" value="1"/>
</dbReference>
<dbReference type="KEGG" id="vin:AKJ08_3047"/>
<dbReference type="PANTHER" id="PTHR37691:SF1">
    <property type="entry name" value="BLR3518 PROTEIN"/>
    <property type="match status" value="1"/>
</dbReference>
<proteinExistence type="predicted"/>
<dbReference type="Gene3D" id="3.40.1260.10">
    <property type="entry name" value="DsrEFH-like"/>
    <property type="match status" value="1"/>
</dbReference>
<dbReference type="InterPro" id="IPR027396">
    <property type="entry name" value="DsrEFH-like"/>
</dbReference>
<evidence type="ECO:0000313" key="3">
    <source>
        <dbReference type="Proteomes" id="UP000055590"/>
    </source>
</evidence>
<dbReference type="SUPFAM" id="SSF75169">
    <property type="entry name" value="DsrEFH-like"/>
    <property type="match status" value="1"/>
</dbReference>
<dbReference type="Pfam" id="PF02635">
    <property type="entry name" value="DsrE"/>
    <property type="match status" value="1"/>
</dbReference>
<reference evidence="2 3" key="1">
    <citation type="submission" date="2015-08" db="EMBL/GenBank/DDBJ databases">
        <authorList>
            <person name="Babu N.S."/>
            <person name="Beckwith C.J."/>
            <person name="Beseler K.G."/>
            <person name="Brison A."/>
            <person name="Carone J.V."/>
            <person name="Caskin T.P."/>
            <person name="Diamond M."/>
            <person name="Durham M.E."/>
            <person name="Foxe J.M."/>
            <person name="Go M."/>
            <person name="Henderson B.A."/>
            <person name="Jones I.B."/>
            <person name="McGettigan J.A."/>
            <person name="Micheletti S.J."/>
            <person name="Nasrallah M.E."/>
            <person name="Ortiz D."/>
            <person name="Piller C.R."/>
            <person name="Privatt S.R."/>
            <person name="Schneider S.L."/>
            <person name="Sharp S."/>
            <person name="Smith T.C."/>
            <person name="Stanton J.D."/>
            <person name="Ullery H.E."/>
            <person name="Wilson R.J."/>
            <person name="Serrano M.G."/>
            <person name="Buck G."/>
            <person name="Lee V."/>
            <person name="Wang Y."/>
            <person name="Carvalho R."/>
            <person name="Voegtly L."/>
            <person name="Shi R."/>
            <person name="Duckworth R."/>
            <person name="Johnson A."/>
            <person name="Loviza R."/>
            <person name="Walstead R."/>
            <person name="Shah Z."/>
            <person name="Kiflezghi M."/>
            <person name="Wade K."/>
            <person name="Ball S.L."/>
            <person name="Bradley K.W."/>
            <person name="Asai D.J."/>
            <person name="Bowman C.A."/>
            <person name="Russell D.A."/>
            <person name="Pope W.H."/>
            <person name="Jacobs-Sera D."/>
            <person name="Hendrix R.W."/>
            <person name="Hatfull G.F."/>
        </authorList>
    </citation>
    <scope>NUCLEOTIDE SEQUENCE [LARGE SCALE GENOMIC DNA]</scope>
    <source>
        <strain evidence="2 3">DSM 27710</strain>
    </source>
</reference>
<keyword evidence="3" id="KW-1185">Reference proteome</keyword>
<feature type="chain" id="PRO_5005465488" evidence="1">
    <location>
        <begin position="23"/>
        <end position="171"/>
    </location>
</feature>
<keyword evidence="1" id="KW-0732">Signal</keyword>
<feature type="signal peptide" evidence="1">
    <location>
        <begin position="1"/>
        <end position="22"/>
    </location>
</feature>
<evidence type="ECO:0000256" key="1">
    <source>
        <dbReference type="SAM" id="SignalP"/>
    </source>
</evidence>
<organism evidence="2 3">
    <name type="scientific">Vulgatibacter incomptus</name>
    <dbReference type="NCBI Taxonomy" id="1391653"/>
    <lineage>
        <taxon>Bacteria</taxon>
        <taxon>Pseudomonadati</taxon>
        <taxon>Myxococcota</taxon>
        <taxon>Myxococcia</taxon>
        <taxon>Myxococcales</taxon>
        <taxon>Cystobacterineae</taxon>
        <taxon>Vulgatibacteraceae</taxon>
        <taxon>Vulgatibacter</taxon>
    </lineage>
</organism>
<dbReference type="AlphaFoldDB" id="A0A0K1PGL2"/>
<sequence length="171" mass="17561">MLRPLPLLAAAALLLTSFSAAAATASEGPAAPRYDDADALKGQKTGKGVFLVNIGEAQKLARYLKVIHGSHQGMAEQKVTPDFVVVFVGPGVQFLTTTPSAEVAGSPALKDVANTVEALRAAGIRMEICSVATAAMGVDNAKVLPGIKVVRDGFVSAIGYQAQGYGLVPVN</sequence>
<dbReference type="RefSeq" id="WP_050726799.1">
    <property type="nucleotide sequence ID" value="NZ_CP012332.1"/>
</dbReference>
<dbReference type="OrthoDB" id="9799127at2"/>
<dbReference type="EMBL" id="CP012332">
    <property type="protein sequence ID" value="AKU92660.1"/>
    <property type="molecule type" value="Genomic_DNA"/>
</dbReference>